<keyword evidence="3" id="KW-1185">Reference proteome</keyword>
<organism evidence="2 3">
    <name type="scientific">Portunus trituberculatus</name>
    <name type="common">Swimming crab</name>
    <name type="synonym">Neptunus trituberculatus</name>
    <dbReference type="NCBI Taxonomy" id="210409"/>
    <lineage>
        <taxon>Eukaryota</taxon>
        <taxon>Metazoa</taxon>
        <taxon>Ecdysozoa</taxon>
        <taxon>Arthropoda</taxon>
        <taxon>Crustacea</taxon>
        <taxon>Multicrustacea</taxon>
        <taxon>Malacostraca</taxon>
        <taxon>Eumalacostraca</taxon>
        <taxon>Eucarida</taxon>
        <taxon>Decapoda</taxon>
        <taxon>Pleocyemata</taxon>
        <taxon>Brachyura</taxon>
        <taxon>Eubrachyura</taxon>
        <taxon>Portunoidea</taxon>
        <taxon>Portunidae</taxon>
        <taxon>Portuninae</taxon>
        <taxon>Portunus</taxon>
    </lineage>
</organism>
<name>A0A5B7G653_PORTR</name>
<feature type="region of interest" description="Disordered" evidence="1">
    <location>
        <begin position="120"/>
        <end position="141"/>
    </location>
</feature>
<proteinExistence type="predicted"/>
<sequence>MHDTRHSTVPLTLFNLHGCHASLSLHGGATLTKVPKKSMVGFLLTTYTPQPHHTATRRGGPGVAILTHYQHHTASTGGQAAAVLSPGPLESELSQWAITREQKGCGKAEDRLDTHLASLTASHQTTPRSPPPSPPPPPLPYIITPKFFTHQFFPPSKRPVPCFPSPRSSNIDCLIFGEKF</sequence>
<feature type="compositionally biased region" description="Pro residues" evidence="1">
    <location>
        <begin position="128"/>
        <end position="140"/>
    </location>
</feature>
<evidence type="ECO:0000313" key="3">
    <source>
        <dbReference type="Proteomes" id="UP000324222"/>
    </source>
</evidence>
<dbReference type="AlphaFoldDB" id="A0A5B7G653"/>
<gene>
    <name evidence="2" type="ORF">E2C01_049346</name>
</gene>
<comment type="caution">
    <text evidence="2">The sequence shown here is derived from an EMBL/GenBank/DDBJ whole genome shotgun (WGS) entry which is preliminary data.</text>
</comment>
<accession>A0A5B7G653</accession>
<dbReference type="EMBL" id="VSRR010013150">
    <property type="protein sequence ID" value="MPC55411.1"/>
    <property type="molecule type" value="Genomic_DNA"/>
</dbReference>
<protein>
    <submittedName>
        <fullName evidence="2">Uncharacterized protein</fullName>
    </submittedName>
</protein>
<evidence type="ECO:0000256" key="1">
    <source>
        <dbReference type="SAM" id="MobiDB-lite"/>
    </source>
</evidence>
<dbReference type="Proteomes" id="UP000324222">
    <property type="component" value="Unassembled WGS sequence"/>
</dbReference>
<evidence type="ECO:0000313" key="2">
    <source>
        <dbReference type="EMBL" id="MPC55411.1"/>
    </source>
</evidence>
<reference evidence="2 3" key="1">
    <citation type="submission" date="2019-05" db="EMBL/GenBank/DDBJ databases">
        <title>Another draft genome of Portunus trituberculatus and its Hox gene families provides insights of decapod evolution.</title>
        <authorList>
            <person name="Jeong J.-H."/>
            <person name="Song I."/>
            <person name="Kim S."/>
            <person name="Choi T."/>
            <person name="Kim D."/>
            <person name="Ryu S."/>
            <person name="Kim W."/>
        </authorList>
    </citation>
    <scope>NUCLEOTIDE SEQUENCE [LARGE SCALE GENOMIC DNA]</scope>
    <source>
        <tissue evidence="2">Muscle</tissue>
    </source>
</reference>